<evidence type="ECO:0000313" key="1">
    <source>
        <dbReference type="EMBL" id="TSE02434.1"/>
    </source>
</evidence>
<accession>A0A554VA01</accession>
<proteinExistence type="predicted"/>
<comment type="caution">
    <text evidence="1">The sequence shown here is derived from an EMBL/GenBank/DDBJ whole genome shotgun (WGS) entry which is preliminary data.</text>
</comment>
<name>A0A554VA01_9FLAO</name>
<sequence length="169" mass="19251">MNERLDYNKIKEYLGTLASSCSEIDDFVGYNEQELHDLLSSKYGISGKLLTIFKYEGALNGNDQRTLAGRVIHFGILESISKVDDYTLEASTIADCERVGFKVLSRIAYDSKRPDSKWLYKNFDQNTVEFNEIRLKSNLGLVGMEFSLTLKTKQPLTIDVNDWSDIESL</sequence>
<dbReference type="Proteomes" id="UP000318833">
    <property type="component" value="Unassembled WGS sequence"/>
</dbReference>
<dbReference type="OrthoDB" id="1270195at2"/>
<evidence type="ECO:0000313" key="2">
    <source>
        <dbReference type="Proteomes" id="UP000318833"/>
    </source>
</evidence>
<gene>
    <name evidence="1" type="ORF">FOF46_30870</name>
</gene>
<dbReference type="AlphaFoldDB" id="A0A554VA01"/>
<dbReference type="EMBL" id="VLNR01000168">
    <property type="protein sequence ID" value="TSE02434.1"/>
    <property type="molecule type" value="Genomic_DNA"/>
</dbReference>
<keyword evidence="2" id="KW-1185">Reference proteome</keyword>
<evidence type="ECO:0008006" key="3">
    <source>
        <dbReference type="Google" id="ProtNLM"/>
    </source>
</evidence>
<protein>
    <recommendedName>
        <fullName evidence="3">DUF1834 family protein</fullName>
    </recommendedName>
</protein>
<dbReference type="RefSeq" id="WP_143919256.1">
    <property type="nucleotide sequence ID" value="NZ_CANMXV010000150.1"/>
</dbReference>
<organism evidence="1 2">
    <name type="scientific">Aquimarina algiphila</name>
    <dbReference type="NCBI Taxonomy" id="2047982"/>
    <lineage>
        <taxon>Bacteria</taxon>
        <taxon>Pseudomonadati</taxon>
        <taxon>Bacteroidota</taxon>
        <taxon>Flavobacteriia</taxon>
        <taxon>Flavobacteriales</taxon>
        <taxon>Flavobacteriaceae</taxon>
        <taxon>Aquimarina</taxon>
    </lineage>
</organism>
<reference evidence="1 2" key="1">
    <citation type="submission" date="2019-07" db="EMBL/GenBank/DDBJ databases">
        <title>The draft genome sequence of Aquimarina algiphila M91.</title>
        <authorList>
            <person name="Meng X."/>
        </authorList>
    </citation>
    <scope>NUCLEOTIDE SEQUENCE [LARGE SCALE GENOMIC DNA]</scope>
    <source>
        <strain evidence="1 2">M91</strain>
    </source>
</reference>